<sequence>MAGNRPDTGDVHVNALMTNVSIAYINDNYIADKVFPIVPVSKQSDIIAEFDKAYWFRDEMTERAPGTKAAESGWSVTTTATYFCVSFALRKIIPDEVRANADDVFNLDMEAVKYLTDKAFMRREKEFADTVNASGSWTSTGTINAKWSDFANSDPIDDVMTTKRTIADLIGREPNTIVCGKIVRDRLLRHPDCLDLIKYTQRGILGEDLLA</sequence>
<dbReference type="Gene3D" id="3.90.1690.10">
    <property type="entry name" value="phage-related protein like domain"/>
    <property type="match status" value="1"/>
</dbReference>
<dbReference type="AlphaFoldDB" id="A0A0F8YNA7"/>
<proteinExistence type="predicted"/>
<comment type="caution">
    <text evidence="1">The sequence shown here is derived from an EMBL/GenBank/DDBJ whole genome shotgun (WGS) entry which is preliminary data.</text>
</comment>
<feature type="non-terminal residue" evidence="1">
    <location>
        <position position="211"/>
    </location>
</feature>
<gene>
    <name evidence="1" type="ORF">LCGC14_2799010</name>
</gene>
<dbReference type="InterPro" id="IPR053738">
    <property type="entry name" value="Lambda_capsid_assembly"/>
</dbReference>
<name>A0A0F8YNA7_9ZZZZ</name>
<organism evidence="1">
    <name type="scientific">marine sediment metagenome</name>
    <dbReference type="NCBI Taxonomy" id="412755"/>
    <lineage>
        <taxon>unclassified sequences</taxon>
        <taxon>metagenomes</taxon>
        <taxon>ecological metagenomes</taxon>
    </lineage>
</organism>
<evidence type="ECO:0000313" key="1">
    <source>
        <dbReference type="EMBL" id="KKK82878.1"/>
    </source>
</evidence>
<dbReference type="EMBL" id="LAZR01052473">
    <property type="protein sequence ID" value="KKK82878.1"/>
    <property type="molecule type" value="Genomic_DNA"/>
</dbReference>
<protein>
    <submittedName>
        <fullName evidence="1">Uncharacterized protein</fullName>
    </submittedName>
</protein>
<reference evidence="1" key="1">
    <citation type="journal article" date="2015" name="Nature">
        <title>Complex archaea that bridge the gap between prokaryotes and eukaryotes.</title>
        <authorList>
            <person name="Spang A."/>
            <person name="Saw J.H."/>
            <person name="Jorgensen S.L."/>
            <person name="Zaremba-Niedzwiedzka K."/>
            <person name="Martijn J."/>
            <person name="Lind A.E."/>
            <person name="van Eijk R."/>
            <person name="Schleper C."/>
            <person name="Guy L."/>
            <person name="Ettema T.J."/>
        </authorList>
    </citation>
    <scope>NUCLEOTIDE SEQUENCE</scope>
</reference>
<accession>A0A0F8YNA7</accession>